<evidence type="ECO:0000313" key="2">
    <source>
        <dbReference type="Proteomes" id="UP000239203"/>
    </source>
</evidence>
<reference evidence="1 2" key="1">
    <citation type="submission" date="2018-02" db="EMBL/GenBank/DDBJ databases">
        <title>Genomic Encyclopedia of Archaeal and Bacterial Type Strains, Phase II (KMG-II): from individual species to whole genera.</title>
        <authorList>
            <person name="Goeker M."/>
        </authorList>
    </citation>
    <scope>NUCLEOTIDE SEQUENCE [LARGE SCALE GENOMIC DNA]</scope>
    <source>
        <strain evidence="1 2">YU 961-1</strain>
    </source>
</reference>
<keyword evidence="2" id="KW-1185">Reference proteome</keyword>
<evidence type="ECO:0000313" key="1">
    <source>
        <dbReference type="EMBL" id="PPK66346.1"/>
    </source>
</evidence>
<accession>A0A2S6GMF8</accession>
<name>A0A2S6GMF8_9PSEU</name>
<proteinExistence type="predicted"/>
<protein>
    <submittedName>
        <fullName evidence="1">Uncharacterized protein</fullName>
    </submittedName>
</protein>
<dbReference type="AlphaFoldDB" id="A0A2S6GMF8"/>
<dbReference type="RefSeq" id="WP_104480339.1">
    <property type="nucleotide sequence ID" value="NZ_CP154825.1"/>
</dbReference>
<sequence length="119" mass="13657">MTDPAARYRELLDTAHRAARKHTDHERRRLIDLVAEIHATDKEIHAATEAEAQVVGEINGWWRQVVNSVEGQSWLVTTPRPAPDTTARPESLREYLAQIEPATKAFRTALRKAMWPRRP</sequence>
<comment type="caution">
    <text evidence="1">The sequence shown here is derived from an EMBL/GenBank/DDBJ whole genome shotgun (WGS) entry which is preliminary data.</text>
</comment>
<dbReference type="Proteomes" id="UP000239203">
    <property type="component" value="Unassembled WGS sequence"/>
</dbReference>
<dbReference type="EMBL" id="PTIX01000010">
    <property type="protein sequence ID" value="PPK66346.1"/>
    <property type="molecule type" value="Genomic_DNA"/>
</dbReference>
<dbReference type="OrthoDB" id="3695640at2"/>
<gene>
    <name evidence="1" type="ORF">CLV40_11050</name>
</gene>
<organism evidence="1 2">
    <name type="scientific">Actinokineospora auranticolor</name>
    <dbReference type="NCBI Taxonomy" id="155976"/>
    <lineage>
        <taxon>Bacteria</taxon>
        <taxon>Bacillati</taxon>
        <taxon>Actinomycetota</taxon>
        <taxon>Actinomycetes</taxon>
        <taxon>Pseudonocardiales</taxon>
        <taxon>Pseudonocardiaceae</taxon>
        <taxon>Actinokineospora</taxon>
    </lineage>
</organism>